<dbReference type="InParanoid" id="B3RPP2"/>
<dbReference type="GeneID" id="6750719"/>
<dbReference type="GO" id="GO:0030992">
    <property type="term" value="C:intraciliary transport particle B"/>
    <property type="evidence" value="ECO:0000318"/>
    <property type="project" value="GO_Central"/>
</dbReference>
<dbReference type="Pfam" id="PF10234">
    <property type="entry name" value="Cluap1"/>
    <property type="match status" value="1"/>
</dbReference>
<evidence type="ECO:0000256" key="5">
    <source>
        <dbReference type="ARBA" id="ARBA00023069"/>
    </source>
</evidence>
<dbReference type="HOGENOM" id="CLU_034981_0_0_1"/>
<keyword evidence="3" id="KW-0970">Cilium biogenesis/degradation</keyword>
<dbReference type="GO" id="GO:0005815">
    <property type="term" value="C:microtubule organizing center"/>
    <property type="evidence" value="ECO:0000318"/>
    <property type="project" value="GO_Central"/>
</dbReference>
<reference evidence="8 9" key="1">
    <citation type="journal article" date="2008" name="Nature">
        <title>The Trichoplax genome and the nature of placozoans.</title>
        <authorList>
            <person name="Srivastava M."/>
            <person name="Begovic E."/>
            <person name="Chapman J."/>
            <person name="Putnam N.H."/>
            <person name="Hellsten U."/>
            <person name="Kawashima T."/>
            <person name="Kuo A."/>
            <person name="Mitros T."/>
            <person name="Salamov A."/>
            <person name="Carpenter M.L."/>
            <person name="Signorovitch A.Y."/>
            <person name="Moreno M.A."/>
            <person name="Kamm K."/>
            <person name="Grimwood J."/>
            <person name="Schmutz J."/>
            <person name="Shapiro H."/>
            <person name="Grigoriev I.V."/>
            <person name="Buss L.W."/>
            <person name="Schierwater B."/>
            <person name="Dellaporta S.L."/>
            <person name="Rokhsar D.S."/>
        </authorList>
    </citation>
    <scope>NUCLEOTIDE SEQUENCE [LARGE SCALE GENOMIC DNA]</scope>
    <source>
        <strain evidence="8 9">Grell-BS-1999</strain>
    </source>
</reference>
<dbReference type="AlphaFoldDB" id="B3RPP2"/>
<gene>
    <name evidence="8" type="ORF">TRIADDRAFT_20699</name>
</gene>
<dbReference type="RefSeq" id="XP_002109504.1">
    <property type="nucleotide sequence ID" value="XM_002109468.1"/>
</dbReference>
<protein>
    <recommendedName>
        <fullName evidence="10">Clusterin-associated protein 1</fullName>
    </recommendedName>
</protein>
<evidence type="ECO:0000256" key="3">
    <source>
        <dbReference type="ARBA" id="ARBA00022794"/>
    </source>
</evidence>
<comment type="similarity">
    <text evidence="2">Belongs to the CLUAP1 family.</text>
</comment>
<dbReference type="PhylomeDB" id="B3RPP2"/>
<evidence type="ECO:0000256" key="7">
    <source>
        <dbReference type="SAM" id="Coils"/>
    </source>
</evidence>
<evidence type="ECO:0000256" key="2">
    <source>
        <dbReference type="ARBA" id="ARBA00008340"/>
    </source>
</evidence>
<dbReference type="GO" id="GO:0060271">
    <property type="term" value="P:cilium assembly"/>
    <property type="evidence" value="ECO:0000318"/>
    <property type="project" value="GO_Central"/>
</dbReference>
<keyword evidence="4 7" id="KW-0175">Coiled coil</keyword>
<comment type="subcellular location">
    <subcellularLocation>
        <location evidence="1">Cell projection</location>
        <location evidence="1">Cilium</location>
    </subcellularLocation>
</comment>
<evidence type="ECO:0000256" key="4">
    <source>
        <dbReference type="ARBA" id="ARBA00023054"/>
    </source>
</evidence>
<dbReference type="PANTHER" id="PTHR21547">
    <property type="entry name" value="CLUSTERIN ASSOCIATED PROTEIN 1"/>
    <property type="match status" value="1"/>
</dbReference>
<evidence type="ECO:0000313" key="9">
    <source>
        <dbReference type="Proteomes" id="UP000009022"/>
    </source>
</evidence>
<name>B3RPP2_TRIAD</name>
<organism evidence="8 9">
    <name type="scientific">Trichoplax adhaerens</name>
    <name type="common">Trichoplax reptans</name>
    <dbReference type="NCBI Taxonomy" id="10228"/>
    <lineage>
        <taxon>Eukaryota</taxon>
        <taxon>Metazoa</taxon>
        <taxon>Placozoa</taxon>
        <taxon>Uniplacotomia</taxon>
        <taxon>Trichoplacea</taxon>
        <taxon>Trichoplacidae</taxon>
        <taxon>Trichoplax</taxon>
    </lineage>
</organism>
<feature type="coiled-coil region" evidence="7">
    <location>
        <begin position="202"/>
        <end position="236"/>
    </location>
</feature>
<dbReference type="EMBL" id="DS985242">
    <property type="protein sequence ID" value="EDV27670.1"/>
    <property type="molecule type" value="Genomic_DNA"/>
</dbReference>
<dbReference type="CTD" id="6750719"/>
<accession>B3RPP2</accession>
<proteinExistence type="inferred from homology"/>
<dbReference type="STRING" id="10228.B3RPP2"/>
<dbReference type="KEGG" id="tad:TRIADDRAFT_20699"/>
<dbReference type="GO" id="GO:0005929">
    <property type="term" value="C:cilium"/>
    <property type="evidence" value="ECO:0000318"/>
    <property type="project" value="GO_Central"/>
</dbReference>
<keyword evidence="9" id="KW-1185">Reference proteome</keyword>
<dbReference type="Proteomes" id="UP000009022">
    <property type="component" value="Unassembled WGS sequence"/>
</dbReference>
<dbReference type="InterPro" id="IPR019366">
    <property type="entry name" value="Clusterin-associated_protein-1"/>
</dbReference>
<dbReference type="OrthoDB" id="438545at2759"/>
<evidence type="ECO:0008006" key="10">
    <source>
        <dbReference type="Google" id="ProtNLM"/>
    </source>
</evidence>
<dbReference type="PANTHER" id="PTHR21547:SF0">
    <property type="entry name" value="CLUSTERIN-ASSOCIATED PROTEIN 1"/>
    <property type="match status" value="1"/>
</dbReference>
<sequence length="290" mass="33991">MSYRDLRNFTEMMRSLGYPRLISMENFRQPNFPLVAEILLWLIKSYDPNLDLPSDIDTEQDRIFFIRSTAQLMATKAHIKLNTKKLYGADGYAVKEILKITTILYNAMKANKQNEENNSSENAKAKFDISNKITDLKQSRHLASDITTRGASVYDLLGEEPDLRDQRTTALARPLELDDLEDRVSKSVSSVEEQHQHTERMLNNIASDEANLEAKIQKKKQELERNQKRLKSLQAVRPAFMDEFEKLEAELQKLYTGYFEKYRNLVYLEQQLEENNKIEQEKFEVHFWQA</sequence>
<keyword evidence="6" id="KW-0966">Cell projection</keyword>
<dbReference type="eggNOG" id="KOG3647">
    <property type="taxonomic scope" value="Eukaryota"/>
</dbReference>
<evidence type="ECO:0000313" key="8">
    <source>
        <dbReference type="EMBL" id="EDV27670.1"/>
    </source>
</evidence>
<dbReference type="OMA" id="RKVYGNM"/>
<keyword evidence="5" id="KW-0969">Cilium</keyword>
<evidence type="ECO:0000256" key="6">
    <source>
        <dbReference type="ARBA" id="ARBA00023273"/>
    </source>
</evidence>
<evidence type="ECO:0000256" key="1">
    <source>
        <dbReference type="ARBA" id="ARBA00004138"/>
    </source>
</evidence>
<dbReference type="FunCoup" id="B3RPP2">
    <property type="interactions" value="859"/>
</dbReference>